<dbReference type="GeneTree" id="ENSGT00390000006492"/>
<dbReference type="STRING" id="9986.ENSOCUP00000009584"/>
<dbReference type="Pfam" id="PF08631">
    <property type="entry name" value="SPO22"/>
    <property type="match status" value="1"/>
</dbReference>
<keyword evidence="3" id="KW-0802">TPR repeat</keyword>
<dbReference type="eggNOG" id="KOG4814">
    <property type="taxonomic scope" value="Eukaryota"/>
</dbReference>
<protein>
    <recommendedName>
        <fullName evidence="2">Protein ZIP4 homolog</fullName>
    </recommendedName>
</protein>
<dbReference type="GO" id="GO:0006311">
    <property type="term" value="P:meiotic gene conversion"/>
    <property type="evidence" value="ECO:0007669"/>
    <property type="project" value="Ensembl"/>
</dbReference>
<evidence type="ECO:0000313" key="4">
    <source>
        <dbReference type="Ensembl" id="ENSOCUP00000009584.4"/>
    </source>
</evidence>
<dbReference type="GO" id="GO:0051026">
    <property type="term" value="P:chiasma assembly"/>
    <property type="evidence" value="ECO:0007669"/>
    <property type="project" value="Ensembl"/>
</dbReference>
<organism evidence="4 5">
    <name type="scientific">Oryctolagus cuniculus</name>
    <name type="common">Rabbit</name>
    <dbReference type="NCBI Taxonomy" id="9986"/>
    <lineage>
        <taxon>Eukaryota</taxon>
        <taxon>Metazoa</taxon>
        <taxon>Chordata</taxon>
        <taxon>Craniata</taxon>
        <taxon>Vertebrata</taxon>
        <taxon>Euteleostomi</taxon>
        <taxon>Mammalia</taxon>
        <taxon>Eutheria</taxon>
        <taxon>Euarchontoglires</taxon>
        <taxon>Glires</taxon>
        <taxon>Lagomorpha</taxon>
        <taxon>Leporidae</taxon>
        <taxon>Oryctolagus</taxon>
    </lineage>
</organism>
<dbReference type="PANTHER" id="PTHR47083">
    <property type="entry name" value="TESTIS-EXPRESSED PROTEIN 11"/>
    <property type="match status" value="1"/>
</dbReference>
<dbReference type="EMBL" id="AAGW02057469">
    <property type="status" value="NOT_ANNOTATED_CDS"/>
    <property type="molecule type" value="Genomic_DNA"/>
</dbReference>
<dbReference type="Proteomes" id="UP000001811">
    <property type="component" value="Chromosome X"/>
</dbReference>
<name>G1T0P7_RABIT</name>
<reference evidence="4" key="3">
    <citation type="submission" date="2025-09" db="UniProtKB">
        <authorList>
            <consortium name="Ensembl"/>
        </authorList>
    </citation>
    <scope>IDENTIFICATION</scope>
    <source>
        <strain evidence="4">Thorbecke</strain>
    </source>
</reference>
<dbReference type="SMR" id="G1T0P7"/>
<dbReference type="InterPro" id="IPR042861">
    <property type="entry name" value="TEX11"/>
</dbReference>
<dbReference type="EMBL" id="AAGW02057468">
    <property type="status" value="NOT_ANNOTATED_CDS"/>
    <property type="molecule type" value="Genomic_DNA"/>
</dbReference>
<evidence type="ECO:0000313" key="5">
    <source>
        <dbReference type="Proteomes" id="UP000001811"/>
    </source>
</evidence>
<dbReference type="Gene3D" id="1.25.40.10">
    <property type="entry name" value="Tetratricopeptide repeat domain"/>
    <property type="match status" value="1"/>
</dbReference>
<dbReference type="SUPFAM" id="SSF48452">
    <property type="entry name" value="TPR-like"/>
    <property type="match status" value="1"/>
</dbReference>
<dbReference type="GO" id="GO:0000712">
    <property type="term" value="P:resolution of meiotic recombination intermediates"/>
    <property type="evidence" value="ECO:0007669"/>
    <property type="project" value="Ensembl"/>
</dbReference>
<dbReference type="EMBL" id="AAGW02057462">
    <property type="status" value="NOT_ANNOTATED_CDS"/>
    <property type="molecule type" value="Genomic_DNA"/>
</dbReference>
<dbReference type="HOGENOM" id="CLU_089837_0_0_1"/>
<keyword evidence="5" id="KW-1185">Reference proteome</keyword>
<feature type="repeat" description="TPR" evidence="3">
    <location>
        <begin position="441"/>
        <end position="474"/>
    </location>
</feature>
<dbReference type="InterPro" id="IPR011990">
    <property type="entry name" value="TPR-like_helical_dom_sf"/>
</dbReference>
<reference evidence="4" key="2">
    <citation type="submission" date="2025-08" db="UniProtKB">
        <authorList>
            <consortium name="Ensembl"/>
        </authorList>
    </citation>
    <scope>IDENTIFICATION</scope>
    <source>
        <strain evidence="4">Thorbecke</strain>
    </source>
</reference>
<dbReference type="GO" id="GO:2000242">
    <property type="term" value="P:negative regulation of reproductive process"/>
    <property type="evidence" value="ECO:0007669"/>
    <property type="project" value="Ensembl"/>
</dbReference>
<dbReference type="GO" id="GO:0051093">
    <property type="term" value="P:negative regulation of developmental process"/>
    <property type="evidence" value="ECO:0007669"/>
    <property type="project" value="Ensembl"/>
</dbReference>
<evidence type="ECO:0000256" key="2">
    <source>
        <dbReference type="ARBA" id="ARBA00031845"/>
    </source>
</evidence>
<dbReference type="EMBL" id="AAGW02057464">
    <property type="status" value="NOT_ANNOTATED_CDS"/>
    <property type="molecule type" value="Genomic_DNA"/>
</dbReference>
<accession>G1T0P7</accession>
<proteinExistence type="predicted"/>
<dbReference type="GO" id="GO:0006915">
    <property type="term" value="P:apoptotic process"/>
    <property type="evidence" value="ECO:0007669"/>
    <property type="project" value="Ensembl"/>
</dbReference>
<dbReference type="PROSITE" id="PS50005">
    <property type="entry name" value="TPR"/>
    <property type="match status" value="1"/>
</dbReference>
<dbReference type="EMBL" id="AAGW02057467">
    <property type="status" value="NOT_ANNOTATED_CDS"/>
    <property type="molecule type" value="Genomic_DNA"/>
</dbReference>
<dbReference type="InParanoid" id="G1T0P7"/>
<dbReference type="InterPro" id="IPR013940">
    <property type="entry name" value="Spo22/ZIP4/TEX11"/>
</dbReference>
<gene>
    <name evidence="4" type="primary">TEX11</name>
</gene>
<dbReference type="GO" id="GO:0035234">
    <property type="term" value="P:ectopic germ cell programmed cell death"/>
    <property type="evidence" value="ECO:0007669"/>
    <property type="project" value="Ensembl"/>
</dbReference>
<dbReference type="GO" id="GO:0043066">
    <property type="term" value="P:negative regulation of apoptotic process"/>
    <property type="evidence" value="ECO:0007669"/>
    <property type="project" value="Ensembl"/>
</dbReference>
<dbReference type="AlphaFoldDB" id="G1T0P7"/>
<dbReference type="GO" id="GO:0000801">
    <property type="term" value="C:central element"/>
    <property type="evidence" value="ECO:0007669"/>
    <property type="project" value="Ensembl"/>
</dbReference>
<reference evidence="4 5" key="1">
    <citation type="journal article" date="2011" name="Nature">
        <title>A high-resolution map of human evolutionary constraint using 29 mammals.</title>
        <authorList>
            <person name="Lindblad-Toh K."/>
            <person name="Garber M."/>
            <person name="Zuk O."/>
            <person name="Lin M.F."/>
            <person name="Parker B.J."/>
            <person name="Washietl S."/>
            <person name="Kheradpour P."/>
            <person name="Ernst J."/>
            <person name="Jordan G."/>
            <person name="Mauceli E."/>
            <person name="Ward L.D."/>
            <person name="Lowe C.B."/>
            <person name="Holloway A.K."/>
            <person name="Clamp M."/>
            <person name="Gnerre S."/>
            <person name="Alfoldi J."/>
            <person name="Beal K."/>
            <person name="Chang J."/>
            <person name="Clawson H."/>
            <person name="Cuff J."/>
            <person name="Di Palma F."/>
            <person name="Fitzgerald S."/>
            <person name="Flicek P."/>
            <person name="Guttman M."/>
            <person name="Hubisz M.J."/>
            <person name="Jaffe D.B."/>
            <person name="Jungreis I."/>
            <person name="Kent W.J."/>
            <person name="Kostka D."/>
            <person name="Lara M."/>
            <person name="Martins A.L."/>
            <person name="Massingham T."/>
            <person name="Moltke I."/>
            <person name="Raney B.J."/>
            <person name="Rasmussen M.D."/>
            <person name="Robinson J."/>
            <person name="Stark A."/>
            <person name="Vilella A.J."/>
            <person name="Wen J."/>
            <person name="Xie X."/>
            <person name="Zody M.C."/>
            <person name="Baldwin J."/>
            <person name="Bloom T."/>
            <person name="Chin C.W."/>
            <person name="Heiman D."/>
            <person name="Nicol R."/>
            <person name="Nusbaum C."/>
            <person name="Young S."/>
            <person name="Wilkinson J."/>
            <person name="Worley K.C."/>
            <person name="Kovar C.L."/>
            <person name="Muzny D.M."/>
            <person name="Gibbs R.A."/>
            <person name="Cree A."/>
            <person name="Dihn H.H."/>
            <person name="Fowler G."/>
            <person name="Jhangiani S."/>
            <person name="Joshi V."/>
            <person name="Lee S."/>
            <person name="Lewis L.R."/>
            <person name="Nazareth L.V."/>
            <person name="Okwuonu G."/>
            <person name="Santibanez J."/>
            <person name="Warren W.C."/>
            <person name="Mardis E.R."/>
            <person name="Weinstock G.M."/>
            <person name="Wilson R.K."/>
            <person name="Delehaunty K."/>
            <person name="Dooling D."/>
            <person name="Fronik C."/>
            <person name="Fulton L."/>
            <person name="Fulton B."/>
            <person name="Graves T."/>
            <person name="Minx P."/>
            <person name="Sodergren E."/>
            <person name="Birney E."/>
            <person name="Margulies E.H."/>
            <person name="Herrero J."/>
            <person name="Green E.D."/>
            <person name="Haussler D."/>
            <person name="Siepel A."/>
            <person name="Goldman N."/>
            <person name="Pollard K.S."/>
            <person name="Pedersen J.S."/>
            <person name="Lander E.S."/>
            <person name="Kellis M."/>
        </authorList>
    </citation>
    <scope>NUCLEOTIDE SEQUENCE [LARGE SCALE GENOMIC DNA]</scope>
    <source>
        <strain evidence="4 5">Thorbecke inbred</strain>
    </source>
</reference>
<dbReference type="Ensembl" id="ENSOCUT00000011136.4">
    <property type="protein sequence ID" value="ENSOCUP00000009584.4"/>
    <property type="gene ID" value="ENSOCUG00000011134.4"/>
</dbReference>
<evidence type="ECO:0000256" key="1">
    <source>
        <dbReference type="ARBA" id="ARBA00023254"/>
    </source>
</evidence>
<dbReference type="EMBL" id="AAGW02057465">
    <property type="status" value="NOT_ANNOTATED_CDS"/>
    <property type="molecule type" value="Genomic_DNA"/>
</dbReference>
<dbReference type="FunFam" id="1.25.40.10:FF:000739">
    <property type="entry name" value="Testis expressed 11"/>
    <property type="match status" value="1"/>
</dbReference>
<dbReference type="PaxDb" id="9986-ENSOCUP00000009584"/>
<evidence type="ECO:0000256" key="3">
    <source>
        <dbReference type="PROSITE-ProRule" id="PRU00339"/>
    </source>
</evidence>
<dbReference type="GO" id="GO:0008584">
    <property type="term" value="P:male gonad development"/>
    <property type="evidence" value="ECO:0007669"/>
    <property type="project" value="Ensembl"/>
</dbReference>
<dbReference type="PANTHER" id="PTHR47083:SF1">
    <property type="entry name" value="TESTIS-EXPRESSED PROTEIN 11"/>
    <property type="match status" value="1"/>
</dbReference>
<sequence>MDNRDMRYMDFSELVINLLKGSTSIGPEAIERLFSDVGNINRQSIAEIQDNQIEEMTINLWNLTVMRSINFMINEEQKVKLRHIASKLASMCDLSVASEETLRRQIFMNIKTGRGWIDIGKAVRSDEFFEAAIVGLEHLYVRLVERSYTEAHVIIQKVAVEKDLFKVYSHQAESAVAQGNFQRASTCVLRCKDMLDRLPKMAGYLQILCYNFGVEMYKHHQFQESSFWLSQSFDIGKMDRNCTEPEMMAKILRLLATTYLEWDYREYYDKALSAIILANKEHLSTTGLYLKLKILLKGETANEELLEALKEMQSFDMSLDLSLNAVKLLMDHDRDSVGFRFLEVICEQFNSSENFGKAQLFYIDILLQRKEEQRAKEKIEEIIIGQQAGKQLTTELICFLQGVLWKKAARSFEVQDYEDAIHWYNYSLKVYESDKTDLDLSKLYRNVASCYLHLKQLDKAREAVTQAEQEDPENIFTQLCVFKIAILEGDSNRAFQAISTLETLLTEEEIPDNDMFANRDSSTSLLTLAAQFALEHEQQTVAIKALEYLAQHSEDPEQVIASLKCLFRIALPKVSQLQESETKKKEMDRLLACLNRALLKLTQYFQEGMSTLDSRINEAHWFRKIAWNLAVQSDNDPVTMREFFMLSYKLSLFCPPDQVILIAQKTCLLMAIAVDLQQGRKASTPFQQTMFLNHALELVCACKDIWNLLKQTGDFSSDPCETLLLLYEFEVKAKINDPSLDSFMESVWELPHLETKTLEVIASLAMEKPAYYPSIAIKALKKALILHKRQEPIDVLKYSTCVHNLISLSMPERPSRVELCPLEDIWGYFEDALRLMNHTEGYPEMEVLWLMTKSWNTAILMFSKKKYVNSEKWCTLAMRFVCHLGSLKETYEVQMNILSSELMQALSEKRDTAFTGECHCSTAHER</sequence>
<dbReference type="InterPro" id="IPR019734">
    <property type="entry name" value="TPR_rpt"/>
</dbReference>
<dbReference type="EMBL" id="AAGW02057466">
    <property type="status" value="NOT_ANNOTATED_CDS"/>
    <property type="molecule type" value="Genomic_DNA"/>
</dbReference>
<keyword evidence="1" id="KW-0469">Meiosis</keyword>
<dbReference type="EMBL" id="AAGW02057463">
    <property type="status" value="NOT_ANNOTATED_CDS"/>
    <property type="molecule type" value="Genomic_DNA"/>
</dbReference>
<dbReference type="SMART" id="SM00028">
    <property type="entry name" value="TPR"/>
    <property type="match status" value="2"/>
</dbReference>
<dbReference type="FunCoup" id="G1T0P7">
    <property type="interactions" value="31"/>
</dbReference>
<dbReference type="GO" id="GO:0007060">
    <property type="term" value="P:male meiosis chromosome segregation"/>
    <property type="evidence" value="ECO:0007669"/>
    <property type="project" value="Ensembl"/>
</dbReference>
<dbReference type="Bgee" id="ENSOCUG00000011134">
    <property type="expression patterns" value="Expressed in skin of back and 1 other cell type or tissue"/>
</dbReference>
<dbReference type="GO" id="GO:0009566">
    <property type="term" value="P:fertilization"/>
    <property type="evidence" value="ECO:0007669"/>
    <property type="project" value="Ensembl"/>
</dbReference>
<dbReference type="GO" id="GO:0007130">
    <property type="term" value="P:synaptonemal complex assembly"/>
    <property type="evidence" value="ECO:0007669"/>
    <property type="project" value="Ensembl"/>
</dbReference>